<accession>A0A919SWH9</accession>
<dbReference type="PANTHER" id="PTHR43685:SF3">
    <property type="entry name" value="SLR2126 PROTEIN"/>
    <property type="match status" value="1"/>
</dbReference>
<dbReference type="InterPro" id="IPR029044">
    <property type="entry name" value="Nucleotide-diphossugar_trans"/>
</dbReference>
<dbReference type="InterPro" id="IPR001173">
    <property type="entry name" value="Glyco_trans_2-like"/>
</dbReference>
<keyword evidence="1" id="KW-0472">Membrane</keyword>
<dbReference type="Proteomes" id="UP000680865">
    <property type="component" value="Unassembled WGS sequence"/>
</dbReference>
<dbReference type="InterPro" id="IPR050834">
    <property type="entry name" value="Glycosyltransf_2"/>
</dbReference>
<dbReference type="EMBL" id="BOQP01000041">
    <property type="protein sequence ID" value="GIM80130.1"/>
    <property type="molecule type" value="Genomic_DNA"/>
</dbReference>
<proteinExistence type="predicted"/>
<dbReference type="AlphaFoldDB" id="A0A919SWH9"/>
<dbReference type="RefSeq" id="WP_213001385.1">
    <property type="nucleotide sequence ID" value="NZ_BAAATW010000007.1"/>
</dbReference>
<evidence type="ECO:0000313" key="3">
    <source>
        <dbReference type="EMBL" id="GIM80130.1"/>
    </source>
</evidence>
<dbReference type="Pfam" id="PF00535">
    <property type="entry name" value="Glycos_transf_2"/>
    <property type="match status" value="1"/>
</dbReference>
<comment type="caution">
    <text evidence="3">The sequence shown here is derived from an EMBL/GenBank/DDBJ whole genome shotgun (WGS) entry which is preliminary data.</text>
</comment>
<feature type="transmembrane region" description="Helical" evidence="1">
    <location>
        <begin position="277"/>
        <end position="301"/>
    </location>
</feature>
<dbReference type="Gene3D" id="3.90.550.10">
    <property type="entry name" value="Spore Coat Polysaccharide Biosynthesis Protein SpsA, Chain A"/>
    <property type="match status" value="1"/>
</dbReference>
<protein>
    <recommendedName>
        <fullName evidence="2">Glycosyltransferase 2-like domain-containing protein</fullName>
    </recommendedName>
</protein>
<keyword evidence="1" id="KW-1133">Transmembrane helix</keyword>
<reference evidence="3" key="1">
    <citation type="submission" date="2021-03" db="EMBL/GenBank/DDBJ databases">
        <title>Whole genome shotgun sequence of Actinoplanes consettensis NBRC 14913.</title>
        <authorList>
            <person name="Komaki H."/>
            <person name="Tamura T."/>
        </authorList>
    </citation>
    <scope>NUCLEOTIDE SEQUENCE</scope>
    <source>
        <strain evidence="3">NBRC 14913</strain>
    </source>
</reference>
<organism evidence="3 4">
    <name type="scientific">Winogradskya consettensis</name>
    <dbReference type="NCBI Taxonomy" id="113560"/>
    <lineage>
        <taxon>Bacteria</taxon>
        <taxon>Bacillati</taxon>
        <taxon>Actinomycetota</taxon>
        <taxon>Actinomycetes</taxon>
        <taxon>Micromonosporales</taxon>
        <taxon>Micromonosporaceae</taxon>
        <taxon>Winogradskya</taxon>
    </lineage>
</organism>
<dbReference type="PANTHER" id="PTHR43685">
    <property type="entry name" value="GLYCOSYLTRANSFERASE"/>
    <property type="match status" value="1"/>
</dbReference>
<evidence type="ECO:0000313" key="4">
    <source>
        <dbReference type="Proteomes" id="UP000680865"/>
    </source>
</evidence>
<keyword evidence="4" id="KW-1185">Reference proteome</keyword>
<feature type="transmembrane region" description="Helical" evidence="1">
    <location>
        <begin position="233"/>
        <end position="257"/>
    </location>
</feature>
<evidence type="ECO:0000256" key="1">
    <source>
        <dbReference type="SAM" id="Phobius"/>
    </source>
</evidence>
<evidence type="ECO:0000259" key="2">
    <source>
        <dbReference type="Pfam" id="PF00535"/>
    </source>
</evidence>
<name>A0A919SWH9_9ACTN</name>
<gene>
    <name evidence="3" type="ORF">Aco04nite_69090</name>
</gene>
<keyword evidence="1" id="KW-0812">Transmembrane</keyword>
<feature type="domain" description="Glycosyltransferase 2-like" evidence="2">
    <location>
        <begin position="4"/>
        <end position="117"/>
    </location>
</feature>
<sequence>MPISVVVLTYDSARTIDRCLDSLAGQRLEPAEIIVVDDDSTDGTLAAVEEFRARSVVPVRVLRNGSHNISRGRNLGMAAARTRLVAFLDSDAWADDEWTRELVDAFRGDPGVAVVGGGVETAHASAFAEAIAVNDATIRRLATSGVLLIAGCNMAVHLDRTGGELFDERWVHAEDIEFVDRIRQRHGWSIVPAAVVRHESRATPRGYLRQMYRYAIWRVRYAAHTRTARAIDYVPTAVMLAAVVAAVLVSPWLLLTVPGLAVAETLFVVGYCRPRPVLWPLMLLGWLVKNTGWGLGVLVAVTQQSTARSGVPARRPSTVG</sequence>
<dbReference type="SUPFAM" id="SSF53448">
    <property type="entry name" value="Nucleotide-diphospho-sugar transferases"/>
    <property type="match status" value="1"/>
</dbReference>